<name>A0A372ISR7_9BACT</name>
<dbReference type="InterPro" id="IPR036412">
    <property type="entry name" value="HAD-like_sf"/>
</dbReference>
<sequence>MAVRAVIFDYGMVLSNAQEPAAYTKLLEITGLPRDTFEPHYWRYRLDYDQGTLNGRSYWARLGQDAGILLTPEQIESLIENDVLMWATVNEQMLAWVEALQKAGVPTAILSNMGEDLLRYMRQEFAWLAAFDHHTWSCEVGLIKPDPAIYTWTCEKIGVPPQEALFLDDRAENVEAAKTVGLYAIQFRNVDQLRVELESTGLLNGLPLPDPEPTVRNSR</sequence>
<dbReference type="InterPro" id="IPR023198">
    <property type="entry name" value="PGP-like_dom2"/>
</dbReference>
<dbReference type="Pfam" id="PF00702">
    <property type="entry name" value="Hydrolase"/>
    <property type="match status" value="1"/>
</dbReference>
<protein>
    <submittedName>
        <fullName evidence="1">HAD family phosphatase</fullName>
    </submittedName>
</protein>
<dbReference type="Gene3D" id="1.10.150.240">
    <property type="entry name" value="Putative phosphatase, domain 2"/>
    <property type="match status" value="1"/>
</dbReference>
<dbReference type="SUPFAM" id="SSF56784">
    <property type="entry name" value="HAD-like"/>
    <property type="match status" value="1"/>
</dbReference>
<dbReference type="Gene3D" id="3.40.50.1000">
    <property type="entry name" value="HAD superfamily/HAD-like"/>
    <property type="match status" value="1"/>
</dbReference>
<reference evidence="1 2" key="1">
    <citation type="submission" date="2018-08" db="EMBL/GenBank/DDBJ databases">
        <title>Acidipila sp. 4G-K13, an acidobacterium isolated from forest soil.</title>
        <authorList>
            <person name="Gao Z.-H."/>
            <person name="Qiu L.-H."/>
        </authorList>
    </citation>
    <scope>NUCLEOTIDE SEQUENCE [LARGE SCALE GENOMIC DNA]</scope>
    <source>
        <strain evidence="1 2">4G-K13</strain>
    </source>
</reference>
<dbReference type="Proteomes" id="UP000264702">
    <property type="component" value="Unassembled WGS sequence"/>
</dbReference>
<dbReference type="EMBL" id="QVQT01000002">
    <property type="protein sequence ID" value="RFU17956.1"/>
    <property type="molecule type" value="Genomic_DNA"/>
</dbReference>
<dbReference type="NCBIfam" id="TIGR01509">
    <property type="entry name" value="HAD-SF-IA-v3"/>
    <property type="match status" value="1"/>
</dbReference>
<evidence type="ECO:0000313" key="2">
    <source>
        <dbReference type="Proteomes" id="UP000264702"/>
    </source>
</evidence>
<dbReference type="OrthoDB" id="9797415at2"/>
<accession>A0A372ISR7</accession>
<dbReference type="InterPro" id="IPR023214">
    <property type="entry name" value="HAD_sf"/>
</dbReference>
<gene>
    <name evidence="1" type="ORF">D0Y96_05225</name>
</gene>
<proteinExistence type="predicted"/>
<dbReference type="CDD" id="cd02603">
    <property type="entry name" value="HAD_sEH-N_like"/>
    <property type="match status" value="1"/>
</dbReference>
<keyword evidence="2" id="KW-1185">Reference proteome</keyword>
<organism evidence="1 2">
    <name type="scientific">Paracidobacterium acidisoli</name>
    <dbReference type="NCBI Taxonomy" id="2303751"/>
    <lineage>
        <taxon>Bacteria</taxon>
        <taxon>Pseudomonadati</taxon>
        <taxon>Acidobacteriota</taxon>
        <taxon>Terriglobia</taxon>
        <taxon>Terriglobales</taxon>
        <taxon>Acidobacteriaceae</taxon>
        <taxon>Paracidobacterium</taxon>
    </lineage>
</organism>
<dbReference type="PRINTS" id="PR00413">
    <property type="entry name" value="HADHALOGNASE"/>
</dbReference>
<dbReference type="SFLD" id="SFLDS00003">
    <property type="entry name" value="Haloacid_Dehalogenase"/>
    <property type="match status" value="1"/>
</dbReference>
<dbReference type="RefSeq" id="WP_117298699.1">
    <property type="nucleotide sequence ID" value="NZ_QVQT02000002.1"/>
</dbReference>
<comment type="caution">
    <text evidence="1">The sequence shown here is derived from an EMBL/GenBank/DDBJ whole genome shotgun (WGS) entry which is preliminary data.</text>
</comment>
<dbReference type="InterPro" id="IPR006439">
    <property type="entry name" value="HAD-SF_hydro_IA"/>
</dbReference>
<dbReference type="AlphaFoldDB" id="A0A372ISR7"/>
<dbReference type="PANTHER" id="PTHR43611:SF3">
    <property type="entry name" value="FLAVIN MONONUCLEOTIDE HYDROLASE 1, CHLOROPLATIC"/>
    <property type="match status" value="1"/>
</dbReference>
<dbReference type="PANTHER" id="PTHR43611">
    <property type="entry name" value="ALPHA-D-GLUCOSE 1-PHOSPHATE PHOSPHATASE"/>
    <property type="match status" value="1"/>
</dbReference>
<dbReference type="SFLD" id="SFLDG01129">
    <property type="entry name" value="C1.5:_HAD__Beta-PGM__Phosphata"/>
    <property type="match status" value="1"/>
</dbReference>
<evidence type="ECO:0000313" key="1">
    <source>
        <dbReference type="EMBL" id="RFU17956.1"/>
    </source>
</evidence>